<proteinExistence type="predicted"/>
<organism evidence="1 2">
    <name type="scientific">Rhododendron molle</name>
    <name type="common">Chinese azalea</name>
    <name type="synonym">Azalea mollis</name>
    <dbReference type="NCBI Taxonomy" id="49168"/>
    <lineage>
        <taxon>Eukaryota</taxon>
        <taxon>Viridiplantae</taxon>
        <taxon>Streptophyta</taxon>
        <taxon>Embryophyta</taxon>
        <taxon>Tracheophyta</taxon>
        <taxon>Spermatophyta</taxon>
        <taxon>Magnoliopsida</taxon>
        <taxon>eudicotyledons</taxon>
        <taxon>Gunneridae</taxon>
        <taxon>Pentapetalae</taxon>
        <taxon>asterids</taxon>
        <taxon>Ericales</taxon>
        <taxon>Ericaceae</taxon>
        <taxon>Ericoideae</taxon>
        <taxon>Rhodoreae</taxon>
        <taxon>Rhododendron</taxon>
    </lineage>
</organism>
<protein>
    <submittedName>
        <fullName evidence="1">Uncharacterized protein</fullName>
    </submittedName>
</protein>
<sequence>MAAPTDSGESDMATEDFCLKSPILFPRLSPPRPFLPSSNSMIMQHQGSNQSMDDPPQNQEHNDIVNPEPYLAGDSALLQQQRQLRKNWSEASDWRPRGRRIMTMNNQGFEESNMGMTNCFYFPPSPTNFPLYRPMPSVFFVSSEPENISLALSCRHILEDKSGALHVINGEDGEDILGLLFHGFKSCMDNKFGRLDQIARAAGVLPESLLINILDVDFDEREVTLRRINWLEQHDEAIVGQPVYEQVGVVQQLIQNRGSELDVILGGGVFTVNGLECRYDQGLPTTSEPLLIRQAKVSYRVWLGHDGQWAAEIRCKCIHLNIGSFTTVEDAISAYEVVWRWGRWMDLVGFPGLFENENRSKLPLQLPLTAQELNPVEADGTGSEETGDCIVADQAWLDSGCLGEKKTREKNPGGERSKKKTNGVRITIPPEDISQTKGLRLKDVANHLGVSQCSLKYACRAYGIPRWPPCKLITQSHPTETPTLVEPEGIPQSNSNTLPSDQALAAPVEKITSVIVKEILPPPFSPTTRQEILDEDFGNFEVEAVGIGSGGIGKSEMEEGQLNSRYLGKEKRKQMTPRGERRKKKTVGVRIAISLEEILQTKEMPLTDAAKHLKVGISTLKRACREYDIPRWPPRGEHKLISQSRPNESSAVVDKEPIPQLNSDTLLPSNQVSPAIGTESVIVKARFGTATMRFQLSWPWGMVELKEQVKKRLGHEAENYYINYKDEDNEYILIACDEDLQDHISRSNLLGTNLVEVFLQPK</sequence>
<reference evidence="1" key="1">
    <citation type="submission" date="2022-02" db="EMBL/GenBank/DDBJ databases">
        <title>Plant Genome Project.</title>
        <authorList>
            <person name="Zhang R.-G."/>
        </authorList>
    </citation>
    <scope>NUCLEOTIDE SEQUENCE</scope>
    <source>
        <strain evidence="1">AT1</strain>
    </source>
</reference>
<accession>A0ACC0PMQ8</accession>
<evidence type="ECO:0000313" key="1">
    <source>
        <dbReference type="EMBL" id="KAI8566446.1"/>
    </source>
</evidence>
<dbReference type="EMBL" id="CM046389">
    <property type="protein sequence ID" value="KAI8566446.1"/>
    <property type="molecule type" value="Genomic_DNA"/>
</dbReference>
<evidence type="ECO:0000313" key="2">
    <source>
        <dbReference type="Proteomes" id="UP001062846"/>
    </source>
</evidence>
<gene>
    <name evidence="1" type="ORF">RHMOL_Rhmol02G0041100</name>
</gene>
<comment type="caution">
    <text evidence="1">The sequence shown here is derived from an EMBL/GenBank/DDBJ whole genome shotgun (WGS) entry which is preliminary data.</text>
</comment>
<keyword evidence="2" id="KW-1185">Reference proteome</keyword>
<dbReference type="Proteomes" id="UP001062846">
    <property type="component" value="Chromosome 2"/>
</dbReference>
<name>A0ACC0PMQ8_RHOML</name>